<evidence type="ECO:0000256" key="5">
    <source>
        <dbReference type="ARBA" id="ARBA00022771"/>
    </source>
</evidence>
<evidence type="ECO:0000256" key="4">
    <source>
        <dbReference type="ARBA" id="ARBA00022723"/>
    </source>
</evidence>
<dbReference type="InterPro" id="IPR034004">
    <property type="entry name" value="Zn_ribbon_RPA12_C"/>
</dbReference>
<dbReference type="FunFam" id="2.20.25.10:FF:000050">
    <property type="entry name" value="DNA-directed RNA polymerase subunit"/>
    <property type="match status" value="1"/>
</dbReference>
<evidence type="ECO:0000256" key="6">
    <source>
        <dbReference type="ARBA" id="ARBA00022833"/>
    </source>
</evidence>
<dbReference type="CDD" id="cd10507">
    <property type="entry name" value="Zn-ribbon_RPA12"/>
    <property type="match status" value="1"/>
</dbReference>
<proteinExistence type="predicted"/>
<comment type="subcellular location">
    <subcellularLocation>
        <location evidence="1">Nucleus</location>
        <location evidence="1">Nucleolus</location>
    </subcellularLocation>
</comment>
<dbReference type="GO" id="GO:0003676">
    <property type="term" value="F:nucleic acid binding"/>
    <property type="evidence" value="ECO:0007669"/>
    <property type="project" value="InterPro"/>
</dbReference>
<accession>A0AA88A834</accession>
<dbReference type="EMBL" id="BTGU01000005">
    <property type="protein sequence ID" value="GMN35826.1"/>
    <property type="molecule type" value="Genomic_DNA"/>
</dbReference>
<feature type="binding site" evidence="8">
    <location>
        <position position="46"/>
    </location>
    <ligand>
        <name>Zn(2+)</name>
        <dbReference type="ChEBI" id="CHEBI:29105"/>
        <label>2</label>
    </ligand>
</feature>
<sequence>MNFFRTPPTRTSETRFMQDIRRELGIITMGEEKVELSKIKKKCEKCGHDEASYYTRQMRSADEGQTTFYTCTKCMHQFQDN</sequence>
<dbReference type="AlphaFoldDB" id="A0AA88A834"/>
<dbReference type="PROSITE" id="PS00466">
    <property type="entry name" value="ZF_TFIIS_1"/>
    <property type="match status" value="1"/>
</dbReference>
<protein>
    <recommendedName>
        <fullName evidence="2">DNA-directed RNA polymerase I subunit RPA12</fullName>
    </recommendedName>
</protein>
<evidence type="ECO:0000256" key="7">
    <source>
        <dbReference type="ARBA" id="ARBA00023242"/>
    </source>
</evidence>
<reference evidence="11" key="1">
    <citation type="submission" date="2023-07" db="EMBL/GenBank/DDBJ databases">
        <title>draft genome sequence of fig (Ficus carica).</title>
        <authorList>
            <person name="Takahashi T."/>
            <person name="Nishimura K."/>
        </authorList>
    </citation>
    <scope>NUCLEOTIDE SEQUENCE</scope>
</reference>
<evidence type="ECO:0000256" key="1">
    <source>
        <dbReference type="ARBA" id="ARBA00004604"/>
    </source>
</evidence>
<keyword evidence="6 8" id="KW-0862">Zinc</keyword>
<evidence type="ECO:0000256" key="3">
    <source>
        <dbReference type="ARBA" id="ARBA00022478"/>
    </source>
</evidence>
<dbReference type="GO" id="GO:0008270">
    <property type="term" value="F:zinc ion binding"/>
    <property type="evidence" value="ECO:0007669"/>
    <property type="project" value="UniProtKB-KW"/>
</dbReference>
<gene>
    <name evidence="11" type="ORF">TIFTF001_005554</name>
</gene>
<dbReference type="PIRSF" id="PIRSF005586">
    <property type="entry name" value="RNApol_RpoM"/>
    <property type="match status" value="1"/>
</dbReference>
<evidence type="ECO:0000256" key="8">
    <source>
        <dbReference type="PIRSR" id="PIRSR005586-1"/>
    </source>
</evidence>
<dbReference type="SMART" id="SM00440">
    <property type="entry name" value="ZnF_C2C2"/>
    <property type="match status" value="1"/>
</dbReference>
<keyword evidence="4 8" id="KW-0479">Metal-binding</keyword>
<organism evidence="11 12">
    <name type="scientific">Ficus carica</name>
    <name type="common">Common fig</name>
    <dbReference type="NCBI Taxonomy" id="3494"/>
    <lineage>
        <taxon>Eukaryota</taxon>
        <taxon>Viridiplantae</taxon>
        <taxon>Streptophyta</taxon>
        <taxon>Embryophyta</taxon>
        <taxon>Tracheophyta</taxon>
        <taxon>Spermatophyta</taxon>
        <taxon>Magnoliopsida</taxon>
        <taxon>eudicotyledons</taxon>
        <taxon>Gunneridae</taxon>
        <taxon>Pentapetalae</taxon>
        <taxon>rosids</taxon>
        <taxon>fabids</taxon>
        <taxon>Rosales</taxon>
        <taxon>Moraceae</taxon>
        <taxon>Ficeae</taxon>
        <taxon>Ficus</taxon>
    </lineage>
</organism>
<feature type="binding site" evidence="8">
    <location>
        <position position="71"/>
    </location>
    <ligand>
        <name>Zn(2+)</name>
        <dbReference type="ChEBI" id="CHEBI:29105"/>
        <label>2</label>
    </ligand>
</feature>
<dbReference type="PROSITE" id="PS51133">
    <property type="entry name" value="ZF_TFIIS_2"/>
    <property type="match status" value="1"/>
</dbReference>
<feature type="binding site" evidence="8">
    <location>
        <position position="74"/>
    </location>
    <ligand>
        <name>Zn(2+)</name>
        <dbReference type="ChEBI" id="CHEBI:29105"/>
        <label>2</label>
    </ligand>
</feature>
<feature type="domain" description="TFIIS-type" evidence="10">
    <location>
        <begin position="39"/>
        <end position="79"/>
    </location>
</feature>
<keyword evidence="7" id="KW-0539">Nucleus</keyword>
<keyword evidence="3" id="KW-0240">DNA-directed RNA polymerase</keyword>
<keyword evidence="12" id="KW-1185">Reference proteome</keyword>
<evidence type="ECO:0000313" key="12">
    <source>
        <dbReference type="Proteomes" id="UP001187192"/>
    </source>
</evidence>
<comment type="caution">
    <text evidence="11">The sequence shown here is derived from an EMBL/GenBank/DDBJ whole genome shotgun (WGS) entry which is preliminary data.</text>
</comment>
<name>A0AA88A834_FICCA</name>
<keyword evidence="5 9" id="KW-0863">Zinc-finger</keyword>
<dbReference type="PANTHER" id="PTHR11239">
    <property type="entry name" value="DNA-DIRECTED RNA POLYMERASE"/>
    <property type="match status" value="1"/>
</dbReference>
<evidence type="ECO:0000256" key="2">
    <source>
        <dbReference type="ARBA" id="ARBA00018784"/>
    </source>
</evidence>
<dbReference type="GO" id="GO:0006363">
    <property type="term" value="P:termination of RNA polymerase I transcription"/>
    <property type="evidence" value="ECO:0007669"/>
    <property type="project" value="TreeGrafter"/>
</dbReference>
<evidence type="ECO:0000313" key="11">
    <source>
        <dbReference type="EMBL" id="GMN35826.1"/>
    </source>
</evidence>
<dbReference type="GO" id="GO:0005736">
    <property type="term" value="C:RNA polymerase I complex"/>
    <property type="evidence" value="ECO:0007669"/>
    <property type="project" value="TreeGrafter"/>
</dbReference>
<dbReference type="Gene3D" id="2.20.25.10">
    <property type="match status" value="1"/>
</dbReference>
<evidence type="ECO:0000256" key="9">
    <source>
        <dbReference type="PROSITE-ProRule" id="PRU00472"/>
    </source>
</evidence>
<dbReference type="InterPro" id="IPR001222">
    <property type="entry name" value="Znf_TFIIS"/>
</dbReference>
<dbReference type="SUPFAM" id="SSF57783">
    <property type="entry name" value="Zinc beta-ribbon"/>
    <property type="match status" value="1"/>
</dbReference>
<dbReference type="Pfam" id="PF01096">
    <property type="entry name" value="Zn_ribbon_TFIIS"/>
    <property type="match status" value="1"/>
</dbReference>
<dbReference type="InterPro" id="IPR012164">
    <property type="entry name" value="Rpa12/Rpb9/Rpc10/TFS"/>
</dbReference>
<evidence type="ECO:0000259" key="10">
    <source>
        <dbReference type="PROSITE" id="PS51133"/>
    </source>
</evidence>
<keyword evidence="3" id="KW-0804">Transcription</keyword>
<dbReference type="GO" id="GO:0003899">
    <property type="term" value="F:DNA-directed RNA polymerase activity"/>
    <property type="evidence" value="ECO:0007669"/>
    <property type="project" value="InterPro"/>
</dbReference>
<feature type="binding site" evidence="8">
    <location>
        <position position="43"/>
    </location>
    <ligand>
        <name>Zn(2+)</name>
        <dbReference type="ChEBI" id="CHEBI:29105"/>
        <label>2</label>
    </ligand>
</feature>
<dbReference type="Proteomes" id="UP001187192">
    <property type="component" value="Unassembled WGS sequence"/>
</dbReference>
<dbReference type="PANTHER" id="PTHR11239:SF14">
    <property type="entry name" value="DNA-DIRECTED RNA POLYMERASE I SUBUNIT RPA12"/>
    <property type="match status" value="1"/>
</dbReference>